<evidence type="ECO:0000256" key="2">
    <source>
        <dbReference type="ARBA" id="ARBA00022679"/>
    </source>
</evidence>
<dbReference type="Proteomes" id="UP000634455">
    <property type="component" value="Unassembled WGS sequence"/>
</dbReference>
<dbReference type="EMBL" id="BMZF01000004">
    <property type="protein sequence ID" value="GHA52724.1"/>
    <property type="molecule type" value="Genomic_DNA"/>
</dbReference>
<name>A0ABQ3D157_9RHOB</name>
<dbReference type="RefSeq" id="WP_189640377.1">
    <property type="nucleotide sequence ID" value="NZ_BMZF01000004.1"/>
</dbReference>
<evidence type="ECO:0000313" key="5">
    <source>
        <dbReference type="Proteomes" id="UP000634455"/>
    </source>
</evidence>
<protein>
    <recommendedName>
        <fullName evidence="3">Methyltransferase domain-containing protein</fullName>
    </recommendedName>
</protein>
<dbReference type="PANTHER" id="PTHR43861:SF1">
    <property type="entry name" value="TRANS-ACONITATE 2-METHYLTRANSFERASE"/>
    <property type="match status" value="1"/>
</dbReference>
<dbReference type="InterPro" id="IPR041698">
    <property type="entry name" value="Methyltransf_25"/>
</dbReference>
<keyword evidence="2" id="KW-0808">Transferase</keyword>
<comment type="caution">
    <text evidence="4">The sequence shown here is derived from an EMBL/GenBank/DDBJ whole genome shotgun (WGS) entry which is preliminary data.</text>
</comment>
<evidence type="ECO:0000256" key="1">
    <source>
        <dbReference type="ARBA" id="ARBA00022603"/>
    </source>
</evidence>
<dbReference type="SUPFAM" id="SSF53335">
    <property type="entry name" value="S-adenosyl-L-methionine-dependent methyltransferases"/>
    <property type="match status" value="1"/>
</dbReference>
<accession>A0ABQ3D157</accession>
<sequence>MADPYGDTQKLYRRAAAEYDAGRNKSLFEKTVLDALLSRCPDNARILYLGSGAGEPMAAYLIAKGAQITGVDFAAEMVATTQKRFPDHTWIAADMRDFETDQKFDAIISWSGLFHLTRPDQIAMFPKFARWLTPQGAILVATGDQDGEVYGTVADTPVYHSSLAPDHYCQLFTENGFSDIQYTTQDPDCGGFTHWIATLGS</sequence>
<dbReference type="PANTHER" id="PTHR43861">
    <property type="entry name" value="TRANS-ACONITATE 2-METHYLTRANSFERASE-RELATED"/>
    <property type="match status" value="1"/>
</dbReference>
<reference evidence="5" key="1">
    <citation type="journal article" date="2019" name="Int. J. Syst. Evol. Microbiol.">
        <title>The Global Catalogue of Microorganisms (GCM) 10K type strain sequencing project: providing services to taxonomists for standard genome sequencing and annotation.</title>
        <authorList>
            <consortium name="The Broad Institute Genomics Platform"/>
            <consortium name="The Broad Institute Genome Sequencing Center for Infectious Disease"/>
            <person name="Wu L."/>
            <person name="Ma J."/>
        </authorList>
    </citation>
    <scope>NUCLEOTIDE SEQUENCE [LARGE SCALE GENOMIC DNA]</scope>
    <source>
        <strain evidence="5">KCTC 32465</strain>
    </source>
</reference>
<proteinExistence type="predicted"/>
<keyword evidence="5" id="KW-1185">Reference proteome</keyword>
<gene>
    <name evidence="4" type="ORF">GCM10008927_17950</name>
</gene>
<organism evidence="4 5">
    <name type="scientific">Paramylibacter ulvae</name>
    <dbReference type="NCBI Taxonomy" id="1651968"/>
    <lineage>
        <taxon>Bacteria</taxon>
        <taxon>Pseudomonadati</taxon>
        <taxon>Pseudomonadota</taxon>
        <taxon>Alphaproteobacteria</taxon>
        <taxon>Rhodobacterales</taxon>
        <taxon>Paracoccaceae</taxon>
        <taxon>Paramylibacter</taxon>
    </lineage>
</organism>
<keyword evidence="1" id="KW-0489">Methyltransferase</keyword>
<evidence type="ECO:0000313" key="4">
    <source>
        <dbReference type="EMBL" id="GHA52724.1"/>
    </source>
</evidence>
<dbReference type="Pfam" id="PF13649">
    <property type="entry name" value="Methyltransf_25"/>
    <property type="match status" value="1"/>
</dbReference>
<feature type="domain" description="Methyltransferase" evidence="3">
    <location>
        <begin position="46"/>
        <end position="136"/>
    </location>
</feature>
<dbReference type="InterPro" id="IPR029063">
    <property type="entry name" value="SAM-dependent_MTases_sf"/>
</dbReference>
<dbReference type="CDD" id="cd02440">
    <property type="entry name" value="AdoMet_MTases"/>
    <property type="match status" value="1"/>
</dbReference>
<dbReference type="Gene3D" id="3.40.50.150">
    <property type="entry name" value="Vaccinia Virus protein VP39"/>
    <property type="match status" value="1"/>
</dbReference>
<evidence type="ECO:0000259" key="3">
    <source>
        <dbReference type="Pfam" id="PF13649"/>
    </source>
</evidence>